<accession>A0A0F6W9S4</accession>
<feature type="domain" description="SCP" evidence="1">
    <location>
        <begin position="48"/>
        <end position="151"/>
    </location>
</feature>
<dbReference type="STRING" id="927083.DB32_008157"/>
<dbReference type="InterPro" id="IPR014044">
    <property type="entry name" value="CAP_dom"/>
</dbReference>
<dbReference type="Gene3D" id="3.40.33.10">
    <property type="entry name" value="CAP"/>
    <property type="match status" value="1"/>
</dbReference>
<dbReference type="InterPro" id="IPR035940">
    <property type="entry name" value="CAP_sf"/>
</dbReference>
<sequence>MLHLVRTRAIVSSIALLGLASCGGDDVPPGTALECGGGEASEVCEVFRLVNAERASAGLPAYEWNAELAIAAQRHAVDMVENDYFSHESQDGRSFSDRADQAGYDAFATGENIAAGQRTPEQVMDSWMGSDGHRANILSDGSNEIGVGLSDFHWVQVFGHRD</sequence>
<dbReference type="RefSeq" id="WP_053237920.1">
    <property type="nucleotide sequence ID" value="NZ_CP011125.1"/>
</dbReference>
<dbReference type="CDD" id="cd05379">
    <property type="entry name" value="CAP_bacterial"/>
    <property type="match status" value="1"/>
</dbReference>
<gene>
    <name evidence="2" type="ORF">DB32_008157</name>
</gene>
<keyword evidence="3" id="KW-1185">Reference proteome</keyword>
<proteinExistence type="predicted"/>
<name>A0A0F6W9S4_9BACT</name>
<protein>
    <recommendedName>
        <fullName evidence="1">SCP domain-containing protein</fullName>
    </recommendedName>
</protein>
<reference evidence="2 3" key="1">
    <citation type="submission" date="2015-03" db="EMBL/GenBank/DDBJ databases">
        <title>Genome assembly of Sandaracinus amylolyticus DSM 53668.</title>
        <authorList>
            <person name="Sharma G."/>
            <person name="Subramanian S."/>
        </authorList>
    </citation>
    <scope>NUCLEOTIDE SEQUENCE [LARGE SCALE GENOMIC DNA]</scope>
    <source>
        <strain evidence="2 3">DSM 53668</strain>
    </source>
</reference>
<dbReference type="Pfam" id="PF00188">
    <property type="entry name" value="CAP"/>
    <property type="match status" value="1"/>
</dbReference>
<dbReference type="Proteomes" id="UP000034883">
    <property type="component" value="Chromosome"/>
</dbReference>
<dbReference type="SUPFAM" id="SSF55797">
    <property type="entry name" value="PR-1-like"/>
    <property type="match status" value="1"/>
</dbReference>
<dbReference type="AlphaFoldDB" id="A0A0F6W9S4"/>
<evidence type="ECO:0000313" key="3">
    <source>
        <dbReference type="Proteomes" id="UP000034883"/>
    </source>
</evidence>
<organism evidence="2 3">
    <name type="scientific">Sandaracinus amylolyticus</name>
    <dbReference type="NCBI Taxonomy" id="927083"/>
    <lineage>
        <taxon>Bacteria</taxon>
        <taxon>Pseudomonadati</taxon>
        <taxon>Myxococcota</taxon>
        <taxon>Polyangia</taxon>
        <taxon>Polyangiales</taxon>
        <taxon>Sandaracinaceae</taxon>
        <taxon>Sandaracinus</taxon>
    </lineage>
</organism>
<dbReference type="PANTHER" id="PTHR31157:SF1">
    <property type="entry name" value="SCP DOMAIN-CONTAINING PROTEIN"/>
    <property type="match status" value="1"/>
</dbReference>
<dbReference type="KEGG" id="samy:DB32_008157"/>
<evidence type="ECO:0000313" key="2">
    <source>
        <dbReference type="EMBL" id="AKF11008.1"/>
    </source>
</evidence>
<evidence type="ECO:0000259" key="1">
    <source>
        <dbReference type="Pfam" id="PF00188"/>
    </source>
</evidence>
<dbReference type="EMBL" id="CP011125">
    <property type="protein sequence ID" value="AKF11008.1"/>
    <property type="molecule type" value="Genomic_DNA"/>
</dbReference>
<dbReference type="PANTHER" id="PTHR31157">
    <property type="entry name" value="SCP DOMAIN-CONTAINING PROTEIN"/>
    <property type="match status" value="1"/>
</dbReference>
<dbReference type="OrthoDB" id="68195at2"/>
<dbReference type="PROSITE" id="PS51257">
    <property type="entry name" value="PROKAR_LIPOPROTEIN"/>
    <property type="match status" value="1"/>
</dbReference>